<gene>
    <name evidence="1" type="ORF">IAC57_05630</name>
</gene>
<reference evidence="1" key="1">
    <citation type="submission" date="2020-10" db="EMBL/GenBank/DDBJ databases">
        <authorList>
            <person name="Gilroy R."/>
        </authorList>
    </citation>
    <scope>NUCLEOTIDE SEQUENCE</scope>
    <source>
        <strain evidence="1">11687</strain>
    </source>
</reference>
<protein>
    <submittedName>
        <fullName evidence="1">DUF1643 domain-containing protein</fullName>
    </submittedName>
</protein>
<sequence length="167" mass="19283">MQWLYENNEDNSARFVLGQVFNPARKTLISFGINPSIACPNNLDNTIKKIINISKYNGYENWIMLNIYPQRATNPNNLHLECDQSLVKANILYIRQIVQKYQNCEVLLAYGNLISKRKYLKVCLDQILTLLTVESGKKLKIINLTKANNPVHPLYQANNSILIDFHM</sequence>
<comment type="caution">
    <text evidence="1">The sequence shown here is derived from an EMBL/GenBank/DDBJ whole genome shotgun (WGS) entry which is preliminary data.</text>
</comment>
<dbReference type="Proteomes" id="UP000824081">
    <property type="component" value="Unassembled WGS sequence"/>
</dbReference>
<evidence type="ECO:0000313" key="1">
    <source>
        <dbReference type="EMBL" id="HIU59568.1"/>
    </source>
</evidence>
<accession>A0A9D1MGD4</accession>
<dbReference type="Pfam" id="PF07799">
    <property type="entry name" value="DUF1643"/>
    <property type="match status" value="1"/>
</dbReference>
<name>A0A9D1MGD4_9FIRM</name>
<organism evidence="1 2">
    <name type="scientific">Candidatus Scatosoma pullistercoris</name>
    <dbReference type="NCBI Taxonomy" id="2840934"/>
    <lineage>
        <taxon>Bacteria</taxon>
        <taxon>Bacillati</taxon>
        <taxon>Bacillota</taxon>
        <taxon>Clostridia</taxon>
        <taxon>Candidatus Scatosoma</taxon>
    </lineage>
</organism>
<evidence type="ECO:0000313" key="2">
    <source>
        <dbReference type="Proteomes" id="UP000824081"/>
    </source>
</evidence>
<reference evidence="1" key="2">
    <citation type="journal article" date="2021" name="PeerJ">
        <title>Extensive microbial diversity within the chicken gut microbiome revealed by metagenomics and culture.</title>
        <authorList>
            <person name="Gilroy R."/>
            <person name="Ravi A."/>
            <person name="Getino M."/>
            <person name="Pursley I."/>
            <person name="Horton D.L."/>
            <person name="Alikhan N.F."/>
            <person name="Baker D."/>
            <person name="Gharbi K."/>
            <person name="Hall N."/>
            <person name="Watson M."/>
            <person name="Adriaenssens E.M."/>
            <person name="Foster-Nyarko E."/>
            <person name="Jarju S."/>
            <person name="Secka A."/>
            <person name="Antonio M."/>
            <person name="Oren A."/>
            <person name="Chaudhuri R.R."/>
            <person name="La Ragione R."/>
            <person name="Hildebrand F."/>
            <person name="Pallen M.J."/>
        </authorList>
    </citation>
    <scope>NUCLEOTIDE SEQUENCE</scope>
    <source>
        <strain evidence="1">11687</strain>
    </source>
</reference>
<dbReference type="AlphaFoldDB" id="A0A9D1MGD4"/>
<dbReference type="EMBL" id="DVMZ01000149">
    <property type="protein sequence ID" value="HIU59568.1"/>
    <property type="molecule type" value="Genomic_DNA"/>
</dbReference>
<proteinExistence type="predicted"/>
<dbReference type="InterPro" id="IPR012441">
    <property type="entry name" value="DUF1643"/>
</dbReference>